<evidence type="ECO:0000256" key="5">
    <source>
        <dbReference type="ARBA" id="ARBA00022737"/>
    </source>
</evidence>
<evidence type="ECO:0000256" key="8">
    <source>
        <dbReference type="ARBA" id="ARBA00023136"/>
    </source>
</evidence>
<keyword evidence="3" id="KW-1003">Cell membrane</keyword>
<evidence type="ECO:0000256" key="4">
    <source>
        <dbReference type="ARBA" id="ARBA00022692"/>
    </source>
</evidence>
<dbReference type="PANTHER" id="PTHR22777">
    <property type="entry name" value="HEMOLYSIN-RELATED"/>
    <property type="match status" value="1"/>
</dbReference>
<evidence type="ECO:0000256" key="1">
    <source>
        <dbReference type="ARBA" id="ARBA00004651"/>
    </source>
</evidence>
<dbReference type="GO" id="GO:0050660">
    <property type="term" value="F:flavin adenine dinucleotide binding"/>
    <property type="evidence" value="ECO:0007669"/>
    <property type="project" value="InterPro"/>
</dbReference>
<keyword evidence="7 9" id="KW-0129">CBS domain</keyword>
<dbReference type="Gene3D" id="3.30.465.10">
    <property type="match status" value="1"/>
</dbReference>
<dbReference type="SUPFAM" id="SSF56176">
    <property type="entry name" value="FAD-binding/transporter-associated domain-like"/>
    <property type="match status" value="1"/>
</dbReference>
<dbReference type="FunFam" id="3.10.580.10:FF:000002">
    <property type="entry name" value="Magnesium/cobalt efflux protein CorC"/>
    <property type="match status" value="1"/>
</dbReference>
<dbReference type="Pfam" id="PF00571">
    <property type="entry name" value="CBS"/>
    <property type="match status" value="2"/>
</dbReference>
<comment type="subcellular location">
    <subcellularLocation>
        <location evidence="1">Cell membrane</location>
        <topology evidence="1">Multi-pass membrane protein</topology>
    </subcellularLocation>
</comment>
<evidence type="ECO:0000313" key="16">
    <source>
        <dbReference type="Proteomes" id="UP000265882"/>
    </source>
</evidence>
<organism evidence="15 16">
    <name type="scientific">Abyssobacteria bacterium (strain SURF_5)</name>
    <dbReference type="NCBI Taxonomy" id="2093360"/>
    <lineage>
        <taxon>Bacteria</taxon>
        <taxon>Pseudomonadati</taxon>
        <taxon>Candidatus Hydrogenedentota</taxon>
        <taxon>Candidatus Abyssobacteria</taxon>
    </lineage>
</organism>
<feature type="domain" description="CNNM transmembrane" evidence="14">
    <location>
        <begin position="2"/>
        <end position="190"/>
    </location>
</feature>
<dbReference type="InterPro" id="IPR002550">
    <property type="entry name" value="CNNM"/>
</dbReference>
<keyword evidence="6 10" id="KW-1133">Transmembrane helix</keyword>
<dbReference type="InterPro" id="IPR005170">
    <property type="entry name" value="Transptr-assoc_dom"/>
</dbReference>
<sequence>MMNLADITLLCILLATLLGSAFFSGIETGVISLSRVQLRQSEEKGDRRARVIAGLLRAPERLLTTVLVGNNLVNVTATVVFLLWAERMWGIERAELLAPLLLTPLILIFGEILPKAVFRHKADTLAVLFADPLRVAFILFAPGVHLLMQISGRLTRFLGGPEKPCPFIGREDIRLLFIEDDQTGVIEKEEREMLKGVIDFGTTTVREIMVPRIDIVAVRDDAPWEEACETFEKSGHSRLPVYHDKIDDIVGIIYVFDIMRAGALPQGKSIREFMRTVEFVPESKKVHDLLHEFRRKQIFMAIVVDEYGGTGGLVTLEDLIEEIFGEIHDEYDVQRQPVTDLGEGLYVLDARTHREEAEELLATKLTEGEYETLGGFVLEQIGRIPKKGETFRYNEFIVTVLDVTERAVRRVQFRVDPESEATWRENGNSRRSSFGKKRNN</sequence>
<dbReference type="Proteomes" id="UP000265882">
    <property type="component" value="Unassembled WGS sequence"/>
</dbReference>
<evidence type="ECO:0000259" key="13">
    <source>
        <dbReference type="PROSITE" id="PS51371"/>
    </source>
</evidence>
<evidence type="ECO:0000256" key="2">
    <source>
        <dbReference type="ARBA" id="ARBA00006337"/>
    </source>
</evidence>
<dbReference type="InterPro" id="IPR044751">
    <property type="entry name" value="Ion_transp-like_CBS"/>
</dbReference>
<evidence type="ECO:0000256" key="12">
    <source>
        <dbReference type="SAM" id="Phobius"/>
    </source>
</evidence>
<feature type="domain" description="CBS" evidence="13">
    <location>
        <begin position="273"/>
        <end position="330"/>
    </location>
</feature>
<dbReference type="InterPro" id="IPR000644">
    <property type="entry name" value="CBS_dom"/>
</dbReference>
<dbReference type="GO" id="GO:0005886">
    <property type="term" value="C:plasma membrane"/>
    <property type="evidence" value="ECO:0007669"/>
    <property type="project" value="UniProtKB-SubCell"/>
</dbReference>
<dbReference type="EMBL" id="QZKU01000092">
    <property type="protein sequence ID" value="RJP19163.1"/>
    <property type="molecule type" value="Genomic_DNA"/>
</dbReference>
<name>A0A3A4ND98_ABYX5</name>
<feature type="transmembrane region" description="Helical" evidence="12">
    <location>
        <begin position="96"/>
        <end position="113"/>
    </location>
</feature>
<evidence type="ECO:0000256" key="3">
    <source>
        <dbReference type="ARBA" id="ARBA00022475"/>
    </source>
</evidence>
<feature type="transmembrane region" description="Helical" evidence="12">
    <location>
        <begin position="62"/>
        <end position="84"/>
    </location>
</feature>
<evidence type="ECO:0000256" key="10">
    <source>
        <dbReference type="PROSITE-ProRule" id="PRU01193"/>
    </source>
</evidence>
<comment type="caution">
    <text evidence="15">The sequence shown here is derived from an EMBL/GenBank/DDBJ whole genome shotgun (WGS) entry which is preliminary data.</text>
</comment>
<dbReference type="PROSITE" id="PS51371">
    <property type="entry name" value="CBS"/>
    <property type="match status" value="2"/>
</dbReference>
<dbReference type="Pfam" id="PF01595">
    <property type="entry name" value="CNNM"/>
    <property type="match status" value="1"/>
</dbReference>
<evidence type="ECO:0000259" key="14">
    <source>
        <dbReference type="PROSITE" id="PS51846"/>
    </source>
</evidence>
<dbReference type="PROSITE" id="PS51846">
    <property type="entry name" value="CNNM"/>
    <property type="match status" value="1"/>
</dbReference>
<evidence type="ECO:0000256" key="7">
    <source>
        <dbReference type="ARBA" id="ARBA00023122"/>
    </source>
</evidence>
<proteinExistence type="inferred from homology"/>
<comment type="similarity">
    <text evidence="2">Belongs to the UPF0053 family.</text>
</comment>
<dbReference type="InterPro" id="IPR016169">
    <property type="entry name" value="FAD-bd_PCMH_sub2"/>
</dbReference>
<evidence type="ECO:0000313" key="15">
    <source>
        <dbReference type="EMBL" id="RJP19163.1"/>
    </source>
</evidence>
<dbReference type="Pfam" id="PF03471">
    <property type="entry name" value="CorC_HlyC"/>
    <property type="match status" value="1"/>
</dbReference>
<keyword evidence="4 10" id="KW-0812">Transmembrane</keyword>
<keyword evidence="5" id="KW-0677">Repeat</keyword>
<dbReference type="SMART" id="SM00116">
    <property type="entry name" value="CBS"/>
    <property type="match status" value="1"/>
</dbReference>
<protein>
    <submittedName>
        <fullName evidence="15">HlyC/CorC family transporter</fullName>
    </submittedName>
</protein>
<dbReference type="SUPFAM" id="SSF54631">
    <property type="entry name" value="CBS-domain pair"/>
    <property type="match status" value="1"/>
</dbReference>
<dbReference type="PANTHER" id="PTHR22777:SF32">
    <property type="entry name" value="UPF0053 INNER MEMBRANE PROTEIN YFJD"/>
    <property type="match status" value="1"/>
</dbReference>
<evidence type="ECO:0000256" key="6">
    <source>
        <dbReference type="ARBA" id="ARBA00022989"/>
    </source>
</evidence>
<dbReference type="CDD" id="cd04590">
    <property type="entry name" value="CBS_pair_CorC_HlyC_assoc"/>
    <property type="match status" value="1"/>
</dbReference>
<feature type="domain" description="CBS" evidence="13">
    <location>
        <begin position="209"/>
        <end position="270"/>
    </location>
</feature>
<feature type="region of interest" description="Disordered" evidence="11">
    <location>
        <begin position="419"/>
        <end position="440"/>
    </location>
</feature>
<dbReference type="InterPro" id="IPR036318">
    <property type="entry name" value="FAD-bd_PCMH-like_sf"/>
</dbReference>
<dbReference type="Gene3D" id="3.10.580.10">
    <property type="entry name" value="CBS-domain"/>
    <property type="match status" value="1"/>
</dbReference>
<dbReference type="AlphaFoldDB" id="A0A3A4ND98"/>
<accession>A0A3A4ND98</accession>
<evidence type="ECO:0000256" key="9">
    <source>
        <dbReference type="PROSITE-ProRule" id="PRU00703"/>
    </source>
</evidence>
<feature type="transmembrane region" description="Helical" evidence="12">
    <location>
        <begin position="125"/>
        <end position="148"/>
    </location>
</feature>
<dbReference type="InterPro" id="IPR046342">
    <property type="entry name" value="CBS_dom_sf"/>
</dbReference>
<keyword evidence="8 10" id="KW-0472">Membrane</keyword>
<evidence type="ECO:0000256" key="11">
    <source>
        <dbReference type="SAM" id="MobiDB-lite"/>
    </source>
</evidence>
<gene>
    <name evidence="15" type="ORF">C4520_13310</name>
</gene>
<reference evidence="15 16" key="1">
    <citation type="journal article" date="2017" name="ISME J.">
        <title>Energy and carbon metabolisms in a deep terrestrial subsurface fluid microbial community.</title>
        <authorList>
            <person name="Momper L."/>
            <person name="Jungbluth S.P."/>
            <person name="Lee M.D."/>
            <person name="Amend J.P."/>
        </authorList>
    </citation>
    <scope>NUCLEOTIDE SEQUENCE [LARGE SCALE GENOMIC DNA]</scope>
    <source>
        <strain evidence="15">SURF_5</strain>
    </source>
</reference>
<dbReference type="SMART" id="SM01091">
    <property type="entry name" value="CorC_HlyC"/>
    <property type="match status" value="1"/>
</dbReference>